<dbReference type="PROSITE" id="PS51847">
    <property type="entry name" value="SMP"/>
    <property type="match status" value="1"/>
</dbReference>
<evidence type="ECO:0000313" key="12">
    <source>
        <dbReference type="EMBL" id="EFA83753.1"/>
    </source>
</evidence>
<dbReference type="CDD" id="cd21675">
    <property type="entry name" value="SMP_TEX2"/>
    <property type="match status" value="1"/>
</dbReference>
<sequence>MFNIRFSSRVSPAVLLIMVLLLVVSNAEFSGSTYEICMEAWTTQSLKKFNDYCNSCTHHRYNHEPTIFLETLDSKTEKEYKDILEQAARERAERRLDTSRYGSEKRGKVFIRTPENSASDSQEWYHCVLKANMLFLFKQPTDTSAVGVICFDGCSLSIIRNKTSKFHKKNGITVLHAERELLFHSKILNFYFENGKELETWYWFLKEAAALTLKKTPEEELETKVSKQFFADLPVRACVPLAHQAPIGNMNGTNNSIGNGSTLNSINGGGHKRSSSNSSTSSTSTLTTPSVIISPNGSITNQLEESVLRERKSASSYIPSSSSSSSNTPASSTNSSPPFTSTSNNNTTNNSSSPNINITGVNIDPNKSKVVQYDWLNVLLGRVFFNLYNSEELLAFASSKITKKLNKLKKPSILKSITLQNLDFGPNLPILQDAQLLFLTPQGELSVDLVVKYQGGFTLTIRIEVSFSIRGRTMTIPLVISVLVKSLSGRLNLQCLPPPTKRLWVGFYEEPQCEIEIDTSIGESKSSYFNMPKIAKVIVNKLKAELFEMMVLPNTDDWPLPSGHRRKKAKNEIPPAQINPTNIPSTLDAPPESMLNY</sequence>
<dbReference type="OMA" id="EMMVLPN"/>
<feature type="domain" description="SMP-LTD" evidence="11">
    <location>
        <begin position="369"/>
        <end position="561"/>
    </location>
</feature>
<dbReference type="InterPro" id="IPR011993">
    <property type="entry name" value="PH-like_dom_sf"/>
</dbReference>
<keyword evidence="5" id="KW-1133">Transmembrane helix</keyword>
<gene>
    <name evidence="12" type="ORF">PPL_02820</name>
</gene>
<comment type="subcellular location">
    <subcellularLocation>
        <location evidence="1">Endoplasmic reticulum membrane</location>
    </subcellularLocation>
</comment>
<dbReference type="GO" id="GO:0006869">
    <property type="term" value="P:lipid transport"/>
    <property type="evidence" value="ECO:0007669"/>
    <property type="project" value="UniProtKB-KW"/>
</dbReference>
<proteinExistence type="predicted"/>
<accession>D3B355</accession>
<dbReference type="InterPro" id="IPR058801">
    <property type="entry name" value="PDZD8_N"/>
</dbReference>
<keyword evidence="13" id="KW-1185">Reference proteome</keyword>
<dbReference type="SUPFAM" id="SSF50729">
    <property type="entry name" value="PH domain-like"/>
    <property type="match status" value="1"/>
</dbReference>
<evidence type="ECO:0000259" key="11">
    <source>
        <dbReference type="PROSITE" id="PS51847"/>
    </source>
</evidence>
<organism evidence="12 13">
    <name type="scientific">Heterostelium pallidum (strain ATCC 26659 / Pp 5 / PN500)</name>
    <name type="common">Cellular slime mold</name>
    <name type="synonym">Polysphondylium pallidum</name>
    <dbReference type="NCBI Taxonomy" id="670386"/>
    <lineage>
        <taxon>Eukaryota</taxon>
        <taxon>Amoebozoa</taxon>
        <taxon>Evosea</taxon>
        <taxon>Eumycetozoa</taxon>
        <taxon>Dictyostelia</taxon>
        <taxon>Acytosteliales</taxon>
        <taxon>Acytosteliaceae</taxon>
        <taxon>Heterostelium</taxon>
    </lineage>
</organism>
<dbReference type="EMBL" id="ADBJ01000010">
    <property type="protein sequence ID" value="EFA83753.1"/>
    <property type="molecule type" value="Genomic_DNA"/>
</dbReference>
<keyword evidence="8" id="KW-0472">Membrane</keyword>
<evidence type="ECO:0000256" key="2">
    <source>
        <dbReference type="ARBA" id="ARBA00022448"/>
    </source>
</evidence>
<comment type="caution">
    <text evidence="12">The sequence shown here is derived from an EMBL/GenBank/DDBJ whole genome shotgun (WGS) entry which is preliminary data.</text>
</comment>
<keyword evidence="7" id="KW-0446">Lipid-binding</keyword>
<feature type="region of interest" description="Disordered" evidence="9">
    <location>
        <begin position="310"/>
        <end position="356"/>
    </location>
</feature>
<reference evidence="12 13" key="1">
    <citation type="journal article" date="2011" name="Genome Res.">
        <title>Phylogeny-wide analysis of social amoeba genomes highlights ancient origins for complex intercellular communication.</title>
        <authorList>
            <person name="Heidel A.J."/>
            <person name="Lawal H.M."/>
            <person name="Felder M."/>
            <person name="Schilde C."/>
            <person name="Helps N.R."/>
            <person name="Tunggal B."/>
            <person name="Rivero F."/>
            <person name="John U."/>
            <person name="Schleicher M."/>
            <person name="Eichinger L."/>
            <person name="Platzer M."/>
            <person name="Noegel A.A."/>
            <person name="Schaap P."/>
            <person name="Gloeckner G."/>
        </authorList>
    </citation>
    <scope>NUCLEOTIDE SEQUENCE [LARGE SCALE GENOMIC DNA]</scope>
    <source>
        <strain evidence="13">ATCC 26659 / Pp 5 / PN500</strain>
    </source>
</reference>
<feature type="compositionally biased region" description="Low complexity" evidence="9">
    <location>
        <begin position="275"/>
        <end position="290"/>
    </location>
</feature>
<dbReference type="InterPro" id="IPR031468">
    <property type="entry name" value="SMP_LBD"/>
</dbReference>
<keyword evidence="4" id="KW-0256">Endoplasmic reticulum</keyword>
<evidence type="ECO:0000256" key="9">
    <source>
        <dbReference type="SAM" id="MobiDB-lite"/>
    </source>
</evidence>
<dbReference type="Proteomes" id="UP000001396">
    <property type="component" value="Unassembled WGS sequence"/>
</dbReference>
<dbReference type="GO" id="GO:0005789">
    <property type="term" value="C:endoplasmic reticulum membrane"/>
    <property type="evidence" value="ECO:0007669"/>
    <property type="project" value="UniProtKB-SubCell"/>
</dbReference>
<dbReference type="AlphaFoldDB" id="D3B355"/>
<keyword evidence="10" id="KW-0732">Signal</keyword>
<feature type="chain" id="PRO_5003040766" evidence="10">
    <location>
        <begin position="28"/>
        <end position="597"/>
    </location>
</feature>
<dbReference type="PANTHER" id="PTHR13466">
    <property type="entry name" value="TEX2 PROTEIN-RELATED"/>
    <property type="match status" value="1"/>
</dbReference>
<evidence type="ECO:0000256" key="1">
    <source>
        <dbReference type="ARBA" id="ARBA00004586"/>
    </source>
</evidence>
<evidence type="ECO:0000256" key="3">
    <source>
        <dbReference type="ARBA" id="ARBA00022692"/>
    </source>
</evidence>
<dbReference type="GO" id="GO:0008289">
    <property type="term" value="F:lipid binding"/>
    <property type="evidence" value="ECO:0007669"/>
    <property type="project" value="UniProtKB-KW"/>
</dbReference>
<keyword evidence="6" id="KW-0445">Lipid transport</keyword>
<dbReference type="PANTHER" id="PTHR13466:SF0">
    <property type="entry name" value="SMP-LTD DOMAIN-CONTAINING PROTEIN"/>
    <property type="match status" value="1"/>
</dbReference>
<keyword evidence="2" id="KW-0813">Transport</keyword>
<evidence type="ECO:0000256" key="8">
    <source>
        <dbReference type="ARBA" id="ARBA00023136"/>
    </source>
</evidence>
<feature type="compositionally biased region" description="Low complexity" evidence="9">
    <location>
        <begin position="248"/>
        <end position="266"/>
    </location>
</feature>
<dbReference type="Pfam" id="PF26547">
    <property type="entry name" value="PDZD8_N"/>
    <property type="match status" value="1"/>
</dbReference>
<dbReference type="RefSeq" id="XP_020435870.1">
    <property type="nucleotide sequence ID" value="XM_020573798.1"/>
</dbReference>
<name>D3B355_HETP5</name>
<dbReference type="STRING" id="670386.D3B355"/>
<protein>
    <submittedName>
        <fullName evidence="12">PH domain-containing protein</fullName>
    </submittedName>
</protein>
<evidence type="ECO:0000256" key="6">
    <source>
        <dbReference type="ARBA" id="ARBA00023055"/>
    </source>
</evidence>
<evidence type="ECO:0000256" key="10">
    <source>
        <dbReference type="SAM" id="SignalP"/>
    </source>
</evidence>
<feature type="region of interest" description="Disordered" evidence="9">
    <location>
        <begin position="560"/>
        <end position="597"/>
    </location>
</feature>
<feature type="compositionally biased region" description="Low complexity" evidence="9">
    <location>
        <begin position="314"/>
        <end position="356"/>
    </location>
</feature>
<dbReference type="InParanoid" id="D3B355"/>
<feature type="signal peptide" evidence="10">
    <location>
        <begin position="1"/>
        <end position="27"/>
    </location>
</feature>
<dbReference type="Gene3D" id="2.30.29.30">
    <property type="entry name" value="Pleckstrin-homology domain (PH domain)/Phosphotyrosine-binding domain (PTB)"/>
    <property type="match status" value="1"/>
</dbReference>
<evidence type="ECO:0000256" key="4">
    <source>
        <dbReference type="ARBA" id="ARBA00022824"/>
    </source>
</evidence>
<dbReference type="GeneID" id="31358343"/>
<feature type="region of interest" description="Disordered" evidence="9">
    <location>
        <begin position="248"/>
        <end position="296"/>
    </location>
</feature>
<evidence type="ECO:0000313" key="13">
    <source>
        <dbReference type="Proteomes" id="UP000001396"/>
    </source>
</evidence>
<keyword evidence="3" id="KW-0812">Transmembrane</keyword>
<evidence type="ECO:0000256" key="5">
    <source>
        <dbReference type="ARBA" id="ARBA00022989"/>
    </source>
</evidence>
<evidence type="ECO:0000256" key="7">
    <source>
        <dbReference type="ARBA" id="ARBA00023121"/>
    </source>
</evidence>